<organism evidence="1 2">
    <name type="scientific">Halobacillus litoralis</name>
    <dbReference type="NCBI Taxonomy" id="45668"/>
    <lineage>
        <taxon>Bacteria</taxon>
        <taxon>Bacillati</taxon>
        <taxon>Bacillota</taxon>
        <taxon>Bacilli</taxon>
        <taxon>Bacillales</taxon>
        <taxon>Bacillaceae</taxon>
        <taxon>Halobacillus</taxon>
    </lineage>
</organism>
<evidence type="ECO:0000313" key="1">
    <source>
        <dbReference type="EMBL" id="MYL18843.1"/>
    </source>
</evidence>
<reference evidence="1 2" key="1">
    <citation type="submission" date="2019-11" db="EMBL/GenBank/DDBJ databases">
        <title>Genome sequences of 17 halophilic strains isolated from different environments.</title>
        <authorList>
            <person name="Furrow R.E."/>
        </authorList>
    </citation>
    <scope>NUCLEOTIDE SEQUENCE [LARGE SCALE GENOMIC DNA]</scope>
    <source>
        <strain evidence="1 2">22511_23_Filter</strain>
    </source>
</reference>
<protein>
    <submittedName>
        <fullName evidence="1">DUF523 domain-containing protein</fullName>
    </submittedName>
</protein>
<comment type="caution">
    <text evidence="1">The sequence shown here is derived from an EMBL/GenBank/DDBJ whole genome shotgun (WGS) entry which is preliminary data.</text>
</comment>
<dbReference type="AlphaFoldDB" id="A0A845DN96"/>
<dbReference type="InterPro" id="IPR007553">
    <property type="entry name" value="2-thiour_desulf"/>
</dbReference>
<dbReference type="Pfam" id="PF04463">
    <property type="entry name" value="2-thiour_desulf"/>
    <property type="match status" value="1"/>
</dbReference>
<dbReference type="PANTHER" id="PTHR30087">
    <property type="entry name" value="INNER MEMBRANE PROTEIN"/>
    <property type="match status" value="1"/>
</dbReference>
<dbReference type="Proteomes" id="UP000460949">
    <property type="component" value="Unassembled WGS sequence"/>
</dbReference>
<accession>A0A845DN96</accession>
<gene>
    <name evidence="1" type="ORF">GLW04_03010</name>
</gene>
<dbReference type="EMBL" id="WMET01000001">
    <property type="protein sequence ID" value="MYL18843.1"/>
    <property type="molecule type" value="Genomic_DNA"/>
</dbReference>
<proteinExistence type="predicted"/>
<dbReference type="PANTHER" id="PTHR30087:SF1">
    <property type="entry name" value="HYPOTHETICAL CYTOSOLIC PROTEIN"/>
    <property type="match status" value="1"/>
</dbReference>
<evidence type="ECO:0000313" key="2">
    <source>
        <dbReference type="Proteomes" id="UP000460949"/>
    </source>
</evidence>
<dbReference type="RefSeq" id="WP_160835284.1">
    <property type="nucleotide sequence ID" value="NZ_WMET01000001.1"/>
</dbReference>
<sequence length="152" mass="16452">MILISSCLAGMKVRYDGTDCLQEEVQKLILEKRAVPACPELLGGFMVPRPPAEIVGGDGEDVLRGRARVMEKTGTDVTETYIRGAYLTLEKVRDLNIDTVVLKEGSPSCGSTVVHDGTFTGRQVSGKGVTTALLERNGIQVMSEIDFIHTLV</sequence>
<name>A0A845DN96_9BACI</name>